<dbReference type="EMBL" id="JH823245">
    <property type="protein sequence ID" value="EKC32491.1"/>
    <property type="molecule type" value="Genomic_DNA"/>
</dbReference>
<accession>K1REG9</accession>
<dbReference type="HOGENOM" id="CLU_1222285_0_0_1"/>
<protein>
    <submittedName>
        <fullName evidence="1">Uncharacterized protein</fullName>
    </submittedName>
</protein>
<feature type="non-terminal residue" evidence="1">
    <location>
        <position position="1"/>
    </location>
</feature>
<organism evidence="1">
    <name type="scientific">Magallana gigas</name>
    <name type="common">Pacific oyster</name>
    <name type="synonym">Crassostrea gigas</name>
    <dbReference type="NCBI Taxonomy" id="29159"/>
    <lineage>
        <taxon>Eukaryota</taxon>
        <taxon>Metazoa</taxon>
        <taxon>Spiralia</taxon>
        <taxon>Lophotrochozoa</taxon>
        <taxon>Mollusca</taxon>
        <taxon>Bivalvia</taxon>
        <taxon>Autobranchia</taxon>
        <taxon>Pteriomorphia</taxon>
        <taxon>Ostreida</taxon>
        <taxon>Ostreoidea</taxon>
        <taxon>Ostreidae</taxon>
        <taxon>Magallana</taxon>
    </lineage>
</organism>
<evidence type="ECO:0000313" key="1">
    <source>
        <dbReference type="EMBL" id="EKC32491.1"/>
    </source>
</evidence>
<proteinExistence type="predicted"/>
<dbReference type="NCBIfam" id="NF040941">
    <property type="entry name" value="GGGWT_bact"/>
    <property type="match status" value="1"/>
</dbReference>
<dbReference type="InParanoid" id="K1REG9"/>
<name>K1REG9_MAGGI</name>
<dbReference type="SUPFAM" id="SSF56496">
    <property type="entry name" value="Fibrinogen C-terminal domain-like"/>
    <property type="match status" value="1"/>
</dbReference>
<reference evidence="1" key="1">
    <citation type="journal article" date="2012" name="Nature">
        <title>The oyster genome reveals stress adaptation and complexity of shell formation.</title>
        <authorList>
            <person name="Zhang G."/>
            <person name="Fang X."/>
            <person name="Guo X."/>
            <person name="Li L."/>
            <person name="Luo R."/>
            <person name="Xu F."/>
            <person name="Yang P."/>
            <person name="Zhang L."/>
            <person name="Wang X."/>
            <person name="Qi H."/>
            <person name="Xiong Z."/>
            <person name="Que H."/>
            <person name="Xie Y."/>
            <person name="Holland P.W."/>
            <person name="Paps J."/>
            <person name="Zhu Y."/>
            <person name="Wu F."/>
            <person name="Chen Y."/>
            <person name="Wang J."/>
            <person name="Peng C."/>
            <person name="Meng J."/>
            <person name="Yang L."/>
            <person name="Liu J."/>
            <person name="Wen B."/>
            <person name="Zhang N."/>
            <person name="Huang Z."/>
            <person name="Zhu Q."/>
            <person name="Feng Y."/>
            <person name="Mount A."/>
            <person name="Hedgecock D."/>
            <person name="Xu Z."/>
            <person name="Liu Y."/>
            <person name="Domazet-Loso T."/>
            <person name="Du Y."/>
            <person name="Sun X."/>
            <person name="Zhang S."/>
            <person name="Liu B."/>
            <person name="Cheng P."/>
            <person name="Jiang X."/>
            <person name="Li J."/>
            <person name="Fan D."/>
            <person name="Wang W."/>
            <person name="Fu W."/>
            <person name="Wang T."/>
            <person name="Wang B."/>
            <person name="Zhang J."/>
            <person name="Peng Z."/>
            <person name="Li Y."/>
            <person name="Li N."/>
            <person name="Wang J."/>
            <person name="Chen M."/>
            <person name="He Y."/>
            <person name="Tan F."/>
            <person name="Song X."/>
            <person name="Zheng Q."/>
            <person name="Huang R."/>
            <person name="Yang H."/>
            <person name="Du X."/>
            <person name="Chen L."/>
            <person name="Yang M."/>
            <person name="Gaffney P.M."/>
            <person name="Wang S."/>
            <person name="Luo L."/>
            <person name="She Z."/>
            <person name="Ming Y."/>
            <person name="Huang W."/>
            <person name="Zhang S."/>
            <person name="Huang B."/>
            <person name="Zhang Y."/>
            <person name="Qu T."/>
            <person name="Ni P."/>
            <person name="Miao G."/>
            <person name="Wang J."/>
            <person name="Wang Q."/>
            <person name="Steinberg C.E."/>
            <person name="Wang H."/>
            <person name="Li N."/>
            <person name="Qian L."/>
            <person name="Zhang G."/>
            <person name="Li Y."/>
            <person name="Yang H."/>
            <person name="Liu X."/>
            <person name="Wang J."/>
            <person name="Yin Y."/>
            <person name="Wang J."/>
        </authorList>
    </citation>
    <scope>NUCLEOTIDE SEQUENCE [LARGE SCALE GENOMIC DNA]</scope>
    <source>
        <strain evidence="1">05x7-T-G4-1.051#20</strain>
    </source>
</reference>
<sequence length="227" mass="26345">SCKDIYASNPSSSNGTYTIQNRENKPFKVYCEFHDNFGYTYVSRNAGVEINIDDLLTSNKHIKVRHVLRNGTQIETVLENIELYKDLSLGIFYNQHTGYAKPRYYEKLTPYLYVGFLPKSKASFKNTQGYRAANEDFEFPNCDANPNSYFVFYFNPKEIKMYNNESVPNDFMRKWITVGTTIPKGDIMPPEFYFDYEIHMGGCGGFVFRHQRDKEDGAALGLRFGTY</sequence>
<dbReference type="InterPro" id="IPR036056">
    <property type="entry name" value="Fibrinogen-like_C"/>
</dbReference>
<gene>
    <name evidence="1" type="ORF">CGI_10021144</name>
</gene>
<dbReference type="AlphaFoldDB" id="K1REG9"/>
<dbReference type="Gene3D" id="2.60.120.1000">
    <property type="match status" value="1"/>
</dbReference>